<feature type="compositionally biased region" description="Basic and acidic residues" evidence="7">
    <location>
        <begin position="295"/>
        <end position="318"/>
    </location>
</feature>
<feature type="region of interest" description="Disordered" evidence="7">
    <location>
        <begin position="225"/>
        <end position="318"/>
    </location>
</feature>
<keyword evidence="5 8" id="KW-1133">Transmembrane helix</keyword>
<evidence type="ECO:0000259" key="9">
    <source>
        <dbReference type="Pfam" id="PF03600"/>
    </source>
</evidence>
<feature type="transmembrane region" description="Helical" evidence="8">
    <location>
        <begin position="375"/>
        <end position="394"/>
    </location>
</feature>
<reference evidence="10" key="1">
    <citation type="submission" date="2023-07" db="EMBL/GenBank/DDBJ databases">
        <title>draft genome sequence of fig (Ficus carica).</title>
        <authorList>
            <person name="Takahashi T."/>
            <person name="Nishimura K."/>
        </authorList>
    </citation>
    <scope>NUCLEOTIDE SEQUENCE</scope>
</reference>
<dbReference type="PANTHER" id="PTHR43302:SF15">
    <property type="entry name" value="SILICON EFFLUX TRANSPORTER LSI2"/>
    <property type="match status" value="1"/>
</dbReference>
<feature type="transmembrane region" description="Helical" evidence="8">
    <location>
        <begin position="415"/>
        <end position="441"/>
    </location>
</feature>
<dbReference type="GO" id="GO:0055085">
    <property type="term" value="P:transmembrane transport"/>
    <property type="evidence" value="ECO:0007669"/>
    <property type="project" value="InterPro"/>
</dbReference>
<comment type="caution">
    <text evidence="10">The sequence shown here is derived from an EMBL/GenBank/DDBJ whole genome shotgun (WGS) entry which is preliminary data.</text>
</comment>
<gene>
    <name evidence="10" type="ORF">TIFTF001_003500</name>
</gene>
<keyword evidence="4 8" id="KW-0812">Transmembrane</keyword>
<keyword evidence="2" id="KW-0813">Transport</keyword>
<feature type="transmembrane region" description="Helical" evidence="8">
    <location>
        <begin position="505"/>
        <end position="523"/>
    </location>
</feature>
<feature type="compositionally biased region" description="Polar residues" evidence="7">
    <location>
        <begin position="225"/>
        <end position="249"/>
    </location>
</feature>
<protein>
    <recommendedName>
        <fullName evidence="9">Citrate transporter-like domain-containing protein</fullName>
    </recommendedName>
</protein>
<evidence type="ECO:0000256" key="7">
    <source>
        <dbReference type="SAM" id="MobiDB-lite"/>
    </source>
</evidence>
<dbReference type="CDD" id="cd01117">
    <property type="entry name" value="YbiR_permease"/>
    <property type="match status" value="1"/>
</dbReference>
<feature type="transmembrane region" description="Helical" evidence="8">
    <location>
        <begin position="180"/>
        <end position="204"/>
    </location>
</feature>
<organism evidence="10 11">
    <name type="scientific">Ficus carica</name>
    <name type="common">Common fig</name>
    <dbReference type="NCBI Taxonomy" id="3494"/>
    <lineage>
        <taxon>Eukaryota</taxon>
        <taxon>Viridiplantae</taxon>
        <taxon>Streptophyta</taxon>
        <taxon>Embryophyta</taxon>
        <taxon>Tracheophyta</taxon>
        <taxon>Spermatophyta</taxon>
        <taxon>Magnoliopsida</taxon>
        <taxon>eudicotyledons</taxon>
        <taxon>Gunneridae</taxon>
        <taxon>Pentapetalae</taxon>
        <taxon>rosids</taxon>
        <taxon>fabids</taxon>
        <taxon>Rosales</taxon>
        <taxon>Moraceae</taxon>
        <taxon>Ficeae</taxon>
        <taxon>Ficus</taxon>
    </lineage>
</organism>
<dbReference type="Proteomes" id="UP001187192">
    <property type="component" value="Unassembled WGS sequence"/>
</dbReference>
<feature type="transmembrane region" description="Helical" evidence="8">
    <location>
        <begin position="330"/>
        <end position="363"/>
    </location>
</feature>
<evidence type="ECO:0000256" key="4">
    <source>
        <dbReference type="ARBA" id="ARBA00022692"/>
    </source>
</evidence>
<evidence type="ECO:0000256" key="2">
    <source>
        <dbReference type="ARBA" id="ARBA00022448"/>
    </source>
</evidence>
<keyword evidence="3" id="KW-1003">Cell membrane</keyword>
<feature type="domain" description="Citrate transporter-like" evidence="9">
    <location>
        <begin position="24"/>
        <end position="471"/>
    </location>
</feature>
<feature type="transmembrane region" description="Helical" evidence="8">
    <location>
        <begin position="9"/>
        <end position="27"/>
    </location>
</feature>
<sequence length="525" mass="56219">MVLASADKVVLGSIAFAVFWVLAVFPSVPFLPIGRTAGSLLGAILMIVFKVITPDEAYDAIDLSILGLLFGTMVVGLYLERADMFKYLGRLLSWKCRGAKDLLCRICVVSALSSALFTNDTSCIVLTEFVLQTAKQNNVAPHPFLLALASSANIGSSATPIGNPQNLVIAIQSKISFGQFLLGLFPSMLIGVIVNMSILLCMYWRLLSGEEVEEITLEGGDLAVKTTTPPRSLELTNSNDVPSNLTEGSPASEAEKEVSNSPSLNENKGDIESGSICMSPTEDNLHAGDTTSRTLEGRNEPNESTEAVKDTRENEKEGPSNAWKRLAWKICVYLVTTGMLIALLMGLNMSWTVLTASLTLVVLDFKDAGPCLEKVSYSLLLLFCGMFITVEGFNKTGIPSTLWNITKPHAEINRASGMVVLALVILVLSNIASNVPTVLLLGGRVAAQAAAISPHEVKKAWLVLAWVSTVAGNLSLPGSAANLIVCEQARRAQSGKYTLSFWTHLKFGIPSTLIVTAIGLALIRG</sequence>
<evidence type="ECO:0000313" key="10">
    <source>
        <dbReference type="EMBL" id="GMN32044.1"/>
    </source>
</evidence>
<name>A0AA87ZFB9_FICCA</name>
<feature type="transmembrane region" description="Helical" evidence="8">
    <location>
        <begin position="461"/>
        <end position="485"/>
    </location>
</feature>
<proteinExistence type="predicted"/>
<evidence type="ECO:0000256" key="1">
    <source>
        <dbReference type="ARBA" id="ARBA00004651"/>
    </source>
</evidence>
<keyword evidence="11" id="KW-1185">Reference proteome</keyword>
<evidence type="ECO:0000256" key="6">
    <source>
        <dbReference type="ARBA" id="ARBA00023136"/>
    </source>
</evidence>
<evidence type="ECO:0000313" key="11">
    <source>
        <dbReference type="Proteomes" id="UP001187192"/>
    </source>
</evidence>
<dbReference type="PANTHER" id="PTHR43302">
    <property type="entry name" value="TRANSPORTER ARSB-RELATED"/>
    <property type="match status" value="1"/>
</dbReference>
<dbReference type="Pfam" id="PF03600">
    <property type="entry name" value="CitMHS"/>
    <property type="match status" value="1"/>
</dbReference>
<dbReference type="InterPro" id="IPR004680">
    <property type="entry name" value="Cit_transptr-like_dom"/>
</dbReference>
<evidence type="ECO:0000256" key="8">
    <source>
        <dbReference type="SAM" id="Phobius"/>
    </source>
</evidence>
<dbReference type="EMBL" id="BTGU01000003">
    <property type="protein sequence ID" value="GMN32044.1"/>
    <property type="molecule type" value="Genomic_DNA"/>
</dbReference>
<comment type="subcellular location">
    <subcellularLocation>
        <location evidence="1">Cell membrane</location>
        <topology evidence="1">Multi-pass membrane protein</topology>
    </subcellularLocation>
</comment>
<accession>A0AA87ZFB9</accession>
<evidence type="ECO:0000256" key="5">
    <source>
        <dbReference type="ARBA" id="ARBA00022989"/>
    </source>
</evidence>
<dbReference type="AlphaFoldDB" id="A0AA87ZFB9"/>
<feature type="transmembrane region" description="Helical" evidence="8">
    <location>
        <begin position="33"/>
        <end position="53"/>
    </location>
</feature>
<dbReference type="GO" id="GO:0005886">
    <property type="term" value="C:plasma membrane"/>
    <property type="evidence" value="ECO:0007669"/>
    <property type="project" value="UniProtKB-SubCell"/>
</dbReference>
<feature type="transmembrane region" description="Helical" evidence="8">
    <location>
        <begin position="60"/>
        <end position="79"/>
    </location>
</feature>
<evidence type="ECO:0000256" key="3">
    <source>
        <dbReference type="ARBA" id="ARBA00022475"/>
    </source>
</evidence>
<keyword evidence="6 8" id="KW-0472">Membrane</keyword>